<dbReference type="InterPro" id="IPR048839">
    <property type="entry name" value="SPATA2_PUB-like"/>
</dbReference>
<feature type="compositionally biased region" description="Polar residues" evidence="2">
    <location>
        <begin position="195"/>
        <end position="211"/>
    </location>
</feature>
<dbReference type="OrthoDB" id="9837000at2759"/>
<reference evidence="4 5" key="1">
    <citation type="submission" date="2018-07" db="EMBL/GenBank/DDBJ databases">
        <title>A high quality draft genome assembly of the barn swallow (H. rustica rustica).</title>
        <authorList>
            <person name="Formenti G."/>
            <person name="Chiara M."/>
            <person name="Poveda L."/>
            <person name="Francoijs K.-J."/>
            <person name="Bonisoli-Alquati A."/>
            <person name="Canova L."/>
            <person name="Gianfranceschi L."/>
            <person name="Horner D.S."/>
            <person name="Saino N."/>
        </authorList>
    </citation>
    <scope>NUCLEOTIDE SEQUENCE [LARGE SCALE GENOMIC DNA]</scope>
    <source>
        <strain evidence="4">Chelidonia</strain>
        <tissue evidence="4">Blood</tissue>
    </source>
</reference>
<organism evidence="4 5">
    <name type="scientific">Hirundo rustica rustica</name>
    <dbReference type="NCBI Taxonomy" id="333673"/>
    <lineage>
        <taxon>Eukaryota</taxon>
        <taxon>Metazoa</taxon>
        <taxon>Chordata</taxon>
        <taxon>Craniata</taxon>
        <taxon>Vertebrata</taxon>
        <taxon>Euteleostomi</taxon>
        <taxon>Archelosauria</taxon>
        <taxon>Archosauria</taxon>
        <taxon>Dinosauria</taxon>
        <taxon>Saurischia</taxon>
        <taxon>Theropoda</taxon>
        <taxon>Coelurosauria</taxon>
        <taxon>Aves</taxon>
        <taxon>Neognathae</taxon>
        <taxon>Neoaves</taxon>
        <taxon>Telluraves</taxon>
        <taxon>Australaves</taxon>
        <taxon>Passeriformes</taxon>
        <taxon>Sylvioidea</taxon>
        <taxon>Hirundinidae</taxon>
        <taxon>Hirundo</taxon>
    </lineage>
</organism>
<dbReference type="GO" id="GO:0005737">
    <property type="term" value="C:cytoplasm"/>
    <property type="evidence" value="ECO:0007669"/>
    <property type="project" value="TreeGrafter"/>
</dbReference>
<proteinExistence type="inferred from homology"/>
<evidence type="ECO:0000313" key="4">
    <source>
        <dbReference type="EMBL" id="RMB89375.1"/>
    </source>
</evidence>
<dbReference type="PANTHER" id="PTHR15326">
    <property type="entry name" value="SPERMATOGENESIS-ASSOCIATED PROTEIN 2/TAMOZHENNIC"/>
    <property type="match status" value="1"/>
</dbReference>
<evidence type="ECO:0000256" key="1">
    <source>
        <dbReference type="ARBA" id="ARBA00038142"/>
    </source>
</evidence>
<sequence>MAEPALLREYVSHLAARAAQGQLAACADPALKARARRLLGPGRRGALDVRGVAERCRRARGGRGPRDLLKALELLELLCINLLLCPWRREIRSLKTFTGNFVYYIQPVLPEDIVKAVLEKIGYVATTATEFSLVKKRNNEEMKQTAFEIFLARIECEAILEMTNEEKHGNLEKSLQKGTQTHRHQGEEDEEDQTAQRGNTESLGNEGNSETPLCLAPQQKCSAAYAASFEAAGNLRIKGDVAQSAAAASPISLQEHQRQGINTTHLPGKCSDSEDFLIKYSDIVIGQTPIFSEILSPKALEKEPRARLSEERALAGAAESATRAPGPAPLSPGASGPPAFAMFVDGSCDSKITLEFEAPGVPEGSIEAEINDAINCIDPAPGDEPTELKSLPYKDFASAQNCNIPREEDVCELALTFTELQIKDVQEELTYPVEETGQPEAVAYAGTSDRHIRESNRSQIKHTYLTDAEPHRRAVSHTKPPSGLCCPAGHTENSTPGSDSKRLFMDPAHPASECFRHVREPPNLTYIPPQSIEVRHSHGGRSSAQGRRSLVQPAGDSAGGREGKLENCNSQETDTQEPYVIIDRTDQAVLGHHT</sequence>
<protein>
    <recommendedName>
        <fullName evidence="3">Spermatogenesis-associated protein 2 PUB-like domain-containing protein</fullName>
    </recommendedName>
</protein>
<feature type="region of interest" description="Disordered" evidence="2">
    <location>
        <begin position="534"/>
        <end position="582"/>
    </location>
</feature>
<dbReference type="EMBL" id="QRBI01000292">
    <property type="protein sequence ID" value="RMB89375.1"/>
    <property type="molecule type" value="Genomic_DNA"/>
</dbReference>
<dbReference type="Pfam" id="PF21388">
    <property type="entry name" value="SPATA2_PUB-like"/>
    <property type="match status" value="1"/>
</dbReference>
<feature type="domain" description="Spermatogenesis-associated protein 2 PUB-like" evidence="3">
    <location>
        <begin position="52"/>
        <end position="168"/>
    </location>
</feature>
<dbReference type="Gene3D" id="1.20.58.2190">
    <property type="match status" value="1"/>
</dbReference>
<evidence type="ECO:0000259" key="3">
    <source>
        <dbReference type="Pfam" id="PF21388"/>
    </source>
</evidence>
<evidence type="ECO:0000313" key="5">
    <source>
        <dbReference type="Proteomes" id="UP000269221"/>
    </source>
</evidence>
<comment type="similarity">
    <text evidence="1">Belongs to the SPATA2 family.</text>
</comment>
<feature type="region of interest" description="Disordered" evidence="2">
    <location>
        <begin position="167"/>
        <end position="211"/>
    </location>
</feature>
<accession>A0A3M0IL12</accession>
<keyword evidence="5" id="KW-1185">Reference proteome</keyword>
<dbReference type="AlphaFoldDB" id="A0A3M0IL12"/>
<name>A0A3M0IL12_HIRRU</name>
<feature type="region of interest" description="Disordered" evidence="2">
    <location>
        <begin position="306"/>
        <end position="334"/>
    </location>
</feature>
<dbReference type="PANTHER" id="PTHR15326:SF9">
    <property type="entry name" value="SPERMATOGENESIS-ASSOCIATED PROTEIN 2"/>
    <property type="match status" value="1"/>
</dbReference>
<evidence type="ECO:0000256" key="2">
    <source>
        <dbReference type="SAM" id="MobiDB-lite"/>
    </source>
</evidence>
<comment type="caution">
    <text evidence="4">The sequence shown here is derived from an EMBL/GenBank/DDBJ whole genome shotgun (WGS) entry which is preliminary data.</text>
</comment>
<dbReference type="STRING" id="333673.A0A3M0IL12"/>
<dbReference type="Proteomes" id="UP000269221">
    <property type="component" value="Unassembled WGS sequence"/>
</dbReference>
<feature type="region of interest" description="Disordered" evidence="2">
    <location>
        <begin position="469"/>
        <end position="499"/>
    </location>
</feature>
<gene>
    <name evidence="4" type="ORF">DUI87_34229</name>
</gene>